<feature type="transmembrane region" description="Helical" evidence="2">
    <location>
        <begin position="139"/>
        <end position="161"/>
    </location>
</feature>
<feature type="transmembrane region" description="Helical" evidence="2">
    <location>
        <begin position="75"/>
        <end position="100"/>
    </location>
</feature>
<dbReference type="PROSITE" id="PS50005">
    <property type="entry name" value="TPR"/>
    <property type="match status" value="2"/>
</dbReference>
<dbReference type="Gene3D" id="1.25.40.10">
    <property type="entry name" value="Tetratricopeptide repeat domain"/>
    <property type="match status" value="1"/>
</dbReference>
<feature type="repeat" description="TPR" evidence="1">
    <location>
        <begin position="725"/>
        <end position="758"/>
    </location>
</feature>
<dbReference type="STRING" id="1798495.A3C19_00245"/>
<feature type="transmembrane region" description="Helical" evidence="2">
    <location>
        <begin position="206"/>
        <end position="222"/>
    </location>
</feature>
<feature type="transmembrane region" description="Helical" evidence="2">
    <location>
        <begin position="375"/>
        <end position="394"/>
    </location>
</feature>
<dbReference type="Proteomes" id="UP000178532">
    <property type="component" value="Unassembled WGS sequence"/>
</dbReference>
<keyword evidence="2" id="KW-0472">Membrane</keyword>
<keyword evidence="2" id="KW-1133">Transmembrane helix</keyword>
<keyword evidence="1" id="KW-0802">TPR repeat</keyword>
<accession>A0A1F6DM04</accession>
<keyword evidence="2" id="KW-0812">Transmembrane</keyword>
<dbReference type="Pfam" id="PF13432">
    <property type="entry name" value="TPR_16"/>
    <property type="match status" value="1"/>
</dbReference>
<name>A0A1F6DM04_9BACT</name>
<dbReference type="SMART" id="SM00028">
    <property type="entry name" value="TPR"/>
    <property type="match status" value="3"/>
</dbReference>
<proteinExistence type="predicted"/>
<sequence>MPPQQNPAAPRRSIETVSIWALFVTCIVAVFFFIPSTTTPLMVTKTFLLAAGALITLALYILARLSRGNVIFPPLVLVGALWLPVVAYALSSVFSGIPFTQALWGSGLGTDTLGFILAVTVLGALTALILRRSEQYRSFLIAGAFVFCAVAVLETLTVLFGQVKPDIIPPTFSFLGSFGDLAFFLGLGVVGVLITLRFLELPSRAYRTLIVSGVLALFLLAIANVSLVWILLALVSLGLFVESVMNRGPRTADADLDDVDIIDDAPVAMGTGKHSLVLPLCVLAISLFFLVGGTLGGALAQTLNVNVLDVRPSWQSTYSVARNTFTTSPIFGSGPGTFGVEWLKYRDASLNSTVFWNIDFTSGIGSIPTSVVTTGLLGVIAWVTFFALLIVFGLRMLMVRASRDTFIRYVAIFSFVASLYLFTIAIFNVPNAVILALAFVFMGLFVSTTRYAEGGRQWGIVFSRSPRVGFVIVFMLTIVLLASVVAAYALVGRYIATAKIASATAAFSAGDLDTADKAAQDSISFAPSVVAYQIQASVAGARLGQILTSTTMSATAAQKAFQEALSSGINAALTATLLAPSNYQSWLVLGNLYAQAVPLGVAGAYDSAKSAYEKAQTLNPTSPQIPFILAQLDIANKNIKGAKEHLKVAIGLKQDYTAAIFLLSQLEVQDGNVREALAAALAAAYFTPNNPSILFQVGILYAAQNDFANAARALEAAVEVNPQFANARYFLSAVYAKQGDLEKALAQMQAIAAMSEENAQAVTAQLAALEAKKNPFPTNLLTITPAP</sequence>
<evidence type="ECO:0000313" key="4">
    <source>
        <dbReference type="Proteomes" id="UP000178532"/>
    </source>
</evidence>
<evidence type="ECO:0000256" key="2">
    <source>
        <dbReference type="SAM" id="Phobius"/>
    </source>
</evidence>
<feature type="transmembrane region" description="Helical" evidence="2">
    <location>
        <begin position="181"/>
        <end position="199"/>
    </location>
</feature>
<evidence type="ECO:0000256" key="1">
    <source>
        <dbReference type="PROSITE-ProRule" id="PRU00339"/>
    </source>
</evidence>
<reference evidence="3 4" key="1">
    <citation type="journal article" date="2016" name="Nat. Commun.">
        <title>Thousands of microbial genomes shed light on interconnected biogeochemical processes in an aquifer system.</title>
        <authorList>
            <person name="Anantharaman K."/>
            <person name="Brown C.T."/>
            <person name="Hug L.A."/>
            <person name="Sharon I."/>
            <person name="Castelle C.J."/>
            <person name="Probst A.J."/>
            <person name="Thomas B.C."/>
            <person name="Singh A."/>
            <person name="Wilkins M.J."/>
            <person name="Karaoz U."/>
            <person name="Brodie E.L."/>
            <person name="Williams K.H."/>
            <person name="Hubbard S.S."/>
            <person name="Banfield J.F."/>
        </authorList>
    </citation>
    <scope>NUCLEOTIDE SEQUENCE [LARGE SCALE GENOMIC DNA]</scope>
</reference>
<dbReference type="InterPro" id="IPR019734">
    <property type="entry name" value="TPR_rpt"/>
</dbReference>
<feature type="transmembrane region" description="Helical" evidence="2">
    <location>
        <begin position="468"/>
        <end position="491"/>
    </location>
</feature>
<dbReference type="PANTHER" id="PTHR12558:SF13">
    <property type="entry name" value="CELL DIVISION CYCLE PROTEIN 27 HOMOLOG"/>
    <property type="match status" value="1"/>
</dbReference>
<dbReference type="SUPFAM" id="SSF48452">
    <property type="entry name" value="TPR-like"/>
    <property type="match status" value="1"/>
</dbReference>
<evidence type="ECO:0000313" key="3">
    <source>
        <dbReference type="EMBL" id="OGG62367.1"/>
    </source>
</evidence>
<feature type="transmembrane region" description="Helical" evidence="2">
    <location>
        <begin position="12"/>
        <end position="34"/>
    </location>
</feature>
<organism evidence="3 4">
    <name type="scientific">Candidatus Kaiserbacteria bacterium RIFCSPHIGHO2_02_FULL_54_22</name>
    <dbReference type="NCBI Taxonomy" id="1798495"/>
    <lineage>
        <taxon>Bacteria</taxon>
        <taxon>Candidatus Kaiseribacteriota</taxon>
    </lineage>
</organism>
<protein>
    <submittedName>
        <fullName evidence="3">Uncharacterized protein</fullName>
    </submittedName>
</protein>
<feature type="transmembrane region" description="Helical" evidence="2">
    <location>
        <begin position="112"/>
        <end position="130"/>
    </location>
</feature>
<dbReference type="EMBL" id="MFLI01000007">
    <property type="protein sequence ID" value="OGG62367.1"/>
    <property type="molecule type" value="Genomic_DNA"/>
</dbReference>
<feature type="transmembrane region" description="Helical" evidence="2">
    <location>
        <begin position="46"/>
        <end position="63"/>
    </location>
</feature>
<feature type="transmembrane region" description="Helical" evidence="2">
    <location>
        <begin position="406"/>
        <end position="427"/>
    </location>
</feature>
<dbReference type="PANTHER" id="PTHR12558">
    <property type="entry name" value="CELL DIVISION CYCLE 16,23,27"/>
    <property type="match status" value="1"/>
</dbReference>
<dbReference type="AlphaFoldDB" id="A0A1F6DM04"/>
<feature type="repeat" description="TPR" evidence="1">
    <location>
        <begin position="691"/>
        <end position="724"/>
    </location>
</feature>
<gene>
    <name evidence="3" type="ORF">A3C19_00245</name>
</gene>
<dbReference type="InterPro" id="IPR011990">
    <property type="entry name" value="TPR-like_helical_dom_sf"/>
</dbReference>
<comment type="caution">
    <text evidence="3">The sequence shown here is derived from an EMBL/GenBank/DDBJ whole genome shotgun (WGS) entry which is preliminary data.</text>
</comment>
<feature type="transmembrane region" description="Helical" evidence="2">
    <location>
        <begin position="276"/>
        <end position="300"/>
    </location>
</feature>
<feature type="transmembrane region" description="Helical" evidence="2">
    <location>
        <begin position="433"/>
        <end position="452"/>
    </location>
</feature>